<proteinExistence type="predicted"/>
<sequence>MIDDYRSLLARHQWLENGLCWIVVQPLSEEINLDDLLWRLNNGRDPEQRTLANPIEPDADSDGPVIFVFEGEGAWGFLNFDHGITTPDPFLAELSKGSRLWMTTWHFKGGDTLLYAAGGQIRARHIDYVFGGRPVENGDPSVLADFRAMLTTLDQEDFRGKRSAAFAFIEAASTVGIESECLEAEEASVVVLDNFTA</sequence>
<protein>
    <submittedName>
        <fullName evidence="1">Uncharacterized protein</fullName>
    </submittedName>
</protein>
<gene>
    <name evidence="1" type="ORF">C1I98_36180</name>
</gene>
<evidence type="ECO:0000313" key="2">
    <source>
        <dbReference type="Proteomes" id="UP000248544"/>
    </source>
</evidence>
<dbReference type="Proteomes" id="UP000248544">
    <property type="component" value="Unassembled WGS sequence"/>
</dbReference>
<evidence type="ECO:0000313" key="1">
    <source>
        <dbReference type="EMBL" id="PZG23641.1"/>
    </source>
</evidence>
<name>A0A2W2ELQ4_9ACTN</name>
<accession>A0A2W2ELQ4</accession>
<comment type="caution">
    <text evidence="1">The sequence shown here is derived from an EMBL/GenBank/DDBJ whole genome shotgun (WGS) entry which is preliminary data.</text>
</comment>
<reference evidence="1 2" key="1">
    <citation type="submission" date="2018-01" db="EMBL/GenBank/DDBJ databases">
        <title>Draft genome sequence of Sphaerisporangium sp. 7K107.</title>
        <authorList>
            <person name="Sahin N."/>
            <person name="Saygin H."/>
            <person name="Ay H."/>
        </authorList>
    </citation>
    <scope>NUCLEOTIDE SEQUENCE [LARGE SCALE GENOMIC DNA]</scope>
    <source>
        <strain evidence="1 2">7K107</strain>
    </source>
</reference>
<dbReference type="EMBL" id="POUA01000525">
    <property type="protein sequence ID" value="PZG23641.1"/>
    <property type="molecule type" value="Genomic_DNA"/>
</dbReference>
<organism evidence="1 2">
    <name type="scientific">Spongiactinospora gelatinilytica</name>
    <dbReference type="NCBI Taxonomy" id="2666298"/>
    <lineage>
        <taxon>Bacteria</taxon>
        <taxon>Bacillati</taxon>
        <taxon>Actinomycetota</taxon>
        <taxon>Actinomycetes</taxon>
        <taxon>Streptosporangiales</taxon>
        <taxon>Streptosporangiaceae</taxon>
        <taxon>Spongiactinospora</taxon>
    </lineage>
</organism>
<keyword evidence="2" id="KW-1185">Reference proteome</keyword>
<dbReference type="AlphaFoldDB" id="A0A2W2ELQ4"/>
<dbReference type="RefSeq" id="WP_111171797.1">
    <property type="nucleotide sequence ID" value="NZ_POUA01000525.1"/>
</dbReference>